<proteinExistence type="predicted"/>
<organism evidence="6 7">
    <name type="scientific">Mycobacterium intermedium</name>
    <dbReference type="NCBI Taxonomy" id="28445"/>
    <lineage>
        <taxon>Bacteria</taxon>
        <taxon>Bacillati</taxon>
        <taxon>Actinomycetota</taxon>
        <taxon>Actinomycetes</taxon>
        <taxon>Mycobacteriales</taxon>
        <taxon>Mycobacteriaceae</taxon>
        <taxon>Mycobacterium</taxon>
        <taxon>Mycobacterium simiae complex</taxon>
    </lineage>
</organism>
<evidence type="ECO:0000256" key="5">
    <source>
        <dbReference type="ARBA" id="ARBA00023288"/>
    </source>
</evidence>
<evidence type="ECO:0000313" key="6">
    <source>
        <dbReference type="EMBL" id="ORB09542.1"/>
    </source>
</evidence>
<keyword evidence="3" id="KW-0472">Membrane</keyword>
<gene>
    <name evidence="6" type="ORF">BST27_05255</name>
</gene>
<keyword evidence="2" id="KW-0732">Signal</keyword>
<dbReference type="Proteomes" id="UP000192739">
    <property type="component" value="Unassembled WGS sequence"/>
</dbReference>
<reference evidence="6 7" key="1">
    <citation type="submission" date="2017-02" db="EMBL/GenBank/DDBJ databases">
        <title>The new phylogeny of genus Mycobacterium.</title>
        <authorList>
            <person name="Tortoli E."/>
            <person name="Trovato A."/>
            <person name="Cirillo D.M."/>
        </authorList>
    </citation>
    <scope>NUCLEOTIDE SEQUENCE [LARGE SCALE GENOMIC DNA]</scope>
    <source>
        <strain evidence="6 7">DSM 44049</strain>
    </source>
</reference>
<keyword evidence="1" id="KW-1003">Cell membrane</keyword>
<evidence type="ECO:0000256" key="3">
    <source>
        <dbReference type="ARBA" id="ARBA00023136"/>
    </source>
</evidence>
<dbReference type="OrthoDB" id="4376250at2"/>
<protein>
    <recommendedName>
        <fullName evidence="8">Lipoprotein LpqH</fullName>
    </recommendedName>
</protein>
<dbReference type="Pfam" id="PF05481">
    <property type="entry name" value="Myco_19_kDa"/>
    <property type="match status" value="1"/>
</dbReference>
<comment type="caution">
    <text evidence="6">The sequence shown here is derived from an EMBL/GenBank/DDBJ whole genome shotgun (WGS) entry which is preliminary data.</text>
</comment>
<keyword evidence="5" id="KW-0449">Lipoprotein</keyword>
<keyword evidence="7" id="KW-1185">Reference proteome</keyword>
<dbReference type="GO" id="GO:0016020">
    <property type="term" value="C:membrane"/>
    <property type="evidence" value="ECO:0007669"/>
    <property type="project" value="InterPro"/>
</dbReference>
<evidence type="ECO:0000256" key="1">
    <source>
        <dbReference type="ARBA" id="ARBA00022475"/>
    </source>
</evidence>
<dbReference type="InterPro" id="IPR008691">
    <property type="entry name" value="LpqH"/>
</dbReference>
<evidence type="ECO:0000313" key="7">
    <source>
        <dbReference type="Proteomes" id="UP000192739"/>
    </source>
</evidence>
<accession>A0A1E3SL96</accession>
<sequence>MKLELVIAVGAVSLMAAIAGCSGGEKGSPTSSNTPTTVVAGATTSSASATITPAAAGETRVLIGGQPLNTAGPVVCSGYEGRFSIQIGDPITGVIVGLEQDGSAVHSAGFGNVDGVVLSFTDGAPGNSATATKNGDSYRVTGTATGVDNAGQLVTKPFEVDVTCP</sequence>
<dbReference type="STRING" id="28445.BHQ20_02855"/>
<dbReference type="AlphaFoldDB" id="A0A1E3SL96"/>
<keyword evidence="4" id="KW-0564">Palmitate</keyword>
<dbReference type="PROSITE" id="PS51257">
    <property type="entry name" value="PROKAR_LIPOPROTEIN"/>
    <property type="match status" value="1"/>
</dbReference>
<evidence type="ECO:0000256" key="4">
    <source>
        <dbReference type="ARBA" id="ARBA00023139"/>
    </source>
</evidence>
<dbReference type="EMBL" id="MVHT01000009">
    <property type="protein sequence ID" value="ORB09542.1"/>
    <property type="molecule type" value="Genomic_DNA"/>
</dbReference>
<evidence type="ECO:0000256" key="2">
    <source>
        <dbReference type="ARBA" id="ARBA00022729"/>
    </source>
</evidence>
<name>A0A1E3SL96_MYCIE</name>
<dbReference type="RefSeq" id="WP_069417561.1">
    <property type="nucleotide sequence ID" value="NZ_CBCRZH010000023.1"/>
</dbReference>
<evidence type="ECO:0008006" key="8">
    <source>
        <dbReference type="Google" id="ProtNLM"/>
    </source>
</evidence>